<dbReference type="Proteomes" id="UP000182569">
    <property type="component" value="Chromosome"/>
</dbReference>
<dbReference type="RefSeq" id="WP_071612608.1">
    <property type="nucleotide sequence ID" value="NZ_CP015756.1"/>
</dbReference>
<sequence length="143" mass="16179">MENIKELRKRYIKLYPDDGINKVDLDKIEVNLGIELPKDFCEIALFYGGELLSGIDTFSFSCDRANTNIIAETIRIRSAIGLPSRFIVLGEPPESLIVMDTENTPSIIWCDAMDVSRLDDNSFISKTDKWNTYFGAMSIKSTN</sequence>
<dbReference type="InterPro" id="IPR037883">
    <property type="entry name" value="Knr4/Smi1-like_sf"/>
</dbReference>
<dbReference type="AlphaFoldDB" id="A0A1J0GG10"/>
<proteinExistence type="predicted"/>
<accession>A0A1J0GG10</accession>
<dbReference type="OrthoDB" id="5880263at2"/>
<name>A0A1J0GG10_9CLOT</name>
<keyword evidence="2" id="KW-1185">Reference proteome</keyword>
<protein>
    <recommendedName>
        <fullName evidence="3">SMI1/KNR4 family protein</fullName>
    </recommendedName>
</protein>
<evidence type="ECO:0000313" key="2">
    <source>
        <dbReference type="Proteomes" id="UP000182569"/>
    </source>
</evidence>
<evidence type="ECO:0000313" key="1">
    <source>
        <dbReference type="EMBL" id="APC40316.1"/>
    </source>
</evidence>
<dbReference type="EMBL" id="CP015756">
    <property type="protein sequence ID" value="APC40316.1"/>
    <property type="molecule type" value="Genomic_DNA"/>
</dbReference>
<organism evidence="1 2">
    <name type="scientific">Clostridium estertheticum subsp. estertheticum</name>
    <dbReference type="NCBI Taxonomy" id="1552"/>
    <lineage>
        <taxon>Bacteria</taxon>
        <taxon>Bacillati</taxon>
        <taxon>Bacillota</taxon>
        <taxon>Clostridia</taxon>
        <taxon>Eubacteriales</taxon>
        <taxon>Clostridiaceae</taxon>
        <taxon>Clostridium</taxon>
    </lineage>
</organism>
<dbReference type="KEGG" id="ceu:A7L45_09685"/>
<dbReference type="SUPFAM" id="SSF160631">
    <property type="entry name" value="SMI1/KNR4-like"/>
    <property type="match status" value="1"/>
</dbReference>
<dbReference type="Pfam" id="PF14567">
    <property type="entry name" value="SUKH_5"/>
    <property type="match status" value="1"/>
</dbReference>
<evidence type="ECO:0008006" key="3">
    <source>
        <dbReference type="Google" id="ProtNLM"/>
    </source>
</evidence>
<reference evidence="2" key="1">
    <citation type="journal article" date="2016" name="Front. Microbiol.">
        <title>Complete Genome Sequence of Clostridium estertheticum DSM 8809, a Microbe Identified in Spoiled Vacuum Packed Beef.</title>
        <authorList>
            <person name="Yu Z."/>
            <person name="Gunn L."/>
            <person name="Brennan E."/>
            <person name="Reid R."/>
            <person name="Wall P.G."/>
            <person name="Gaora O.P."/>
            <person name="Hurley D."/>
            <person name="Bolton D."/>
            <person name="Fanning S."/>
        </authorList>
    </citation>
    <scope>NUCLEOTIDE SEQUENCE [LARGE SCALE GENOMIC DNA]</scope>
    <source>
        <strain evidence="2">DSM 8809</strain>
    </source>
</reference>
<gene>
    <name evidence="1" type="ORF">A7L45_09685</name>
</gene>
<dbReference type="Gene3D" id="3.40.1580.10">
    <property type="entry name" value="SMI1/KNR4-like"/>
    <property type="match status" value="1"/>
</dbReference>